<dbReference type="EMBL" id="MZGV01000001">
    <property type="protein sequence ID" value="OPJ65124.1"/>
    <property type="molecule type" value="Genomic_DNA"/>
</dbReference>
<evidence type="ECO:0000256" key="3">
    <source>
        <dbReference type="ARBA" id="ARBA00022475"/>
    </source>
</evidence>
<keyword evidence="5 7" id="KW-1133">Transmembrane helix</keyword>
<feature type="domain" description="ABC transmembrane type-1" evidence="8">
    <location>
        <begin position="75"/>
        <end position="282"/>
    </location>
</feature>
<dbReference type="GO" id="GO:0005886">
    <property type="term" value="C:plasma membrane"/>
    <property type="evidence" value="ECO:0007669"/>
    <property type="project" value="UniProtKB-SubCell"/>
</dbReference>
<dbReference type="Gene3D" id="1.10.3720.10">
    <property type="entry name" value="MetI-like"/>
    <property type="match status" value="1"/>
</dbReference>
<dbReference type="PANTHER" id="PTHR43744">
    <property type="entry name" value="ABC TRANSPORTER PERMEASE PROTEIN MG189-RELATED-RELATED"/>
    <property type="match status" value="1"/>
</dbReference>
<dbReference type="SUPFAM" id="SSF161098">
    <property type="entry name" value="MetI-like"/>
    <property type="match status" value="1"/>
</dbReference>
<evidence type="ECO:0000259" key="8">
    <source>
        <dbReference type="PROSITE" id="PS50928"/>
    </source>
</evidence>
<dbReference type="STRING" id="1450648.CLORY_01240"/>
<dbReference type="PROSITE" id="PS50928">
    <property type="entry name" value="ABC_TM1"/>
    <property type="match status" value="1"/>
</dbReference>
<name>A0A1V4IZB5_9CLOT</name>
<dbReference type="Proteomes" id="UP000190080">
    <property type="component" value="Unassembled WGS sequence"/>
</dbReference>
<evidence type="ECO:0000256" key="7">
    <source>
        <dbReference type="SAM" id="Phobius"/>
    </source>
</evidence>
<feature type="transmembrane region" description="Helical" evidence="7">
    <location>
        <begin position="141"/>
        <end position="162"/>
    </location>
</feature>
<dbReference type="GO" id="GO:0055085">
    <property type="term" value="P:transmembrane transport"/>
    <property type="evidence" value="ECO:0007669"/>
    <property type="project" value="InterPro"/>
</dbReference>
<evidence type="ECO:0000256" key="6">
    <source>
        <dbReference type="ARBA" id="ARBA00023136"/>
    </source>
</evidence>
<feature type="transmembrane region" description="Helical" evidence="7">
    <location>
        <begin position="183"/>
        <end position="205"/>
    </location>
</feature>
<evidence type="ECO:0000256" key="4">
    <source>
        <dbReference type="ARBA" id="ARBA00022692"/>
    </source>
</evidence>
<comment type="caution">
    <text evidence="9">The sequence shown here is derived from an EMBL/GenBank/DDBJ whole genome shotgun (WGS) entry which is preliminary data.</text>
</comment>
<keyword evidence="2" id="KW-0813">Transport</keyword>
<keyword evidence="6 7" id="KW-0472">Membrane</keyword>
<feature type="transmembrane region" description="Helical" evidence="7">
    <location>
        <begin position="12"/>
        <end position="31"/>
    </location>
</feature>
<dbReference type="AlphaFoldDB" id="A0A1V4IZB5"/>
<proteinExistence type="predicted"/>
<accession>A0A1V4IZB5</accession>
<sequence>MTKGIKKMTIFDVILILIFAFVIVITIYPFLNVLAISFNNSMDTVKGGIYILPRKFTLANYQEIFKSSSKLPHAFVISVLRTVIGTVLGVISTAMLAFTISRTDYVFRKPVTVIFVLTMYVSGGLIPSYMLIRDLHLINKFAVYIIPGLISAYNVIVIRSFIDGLPYALQESAKIDGANDLTIFFKIVLPLCVPVIATISLFIAVGQWNSWYDTYLYAREKQSLSTLQYELMKVLQNSQQSSFVDNNTAAQLAKQNTVNPESIKMAITIVATVPILLVYPFVQKYFVTGMTLGAVKS</sequence>
<feature type="transmembrane region" description="Helical" evidence="7">
    <location>
        <begin position="75"/>
        <end position="98"/>
    </location>
</feature>
<gene>
    <name evidence="9" type="primary">araQ_2</name>
    <name evidence="9" type="ORF">CLORY_01240</name>
</gene>
<evidence type="ECO:0000256" key="2">
    <source>
        <dbReference type="ARBA" id="ARBA00022448"/>
    </source>
</evidence>
<protein>
    <submittedName>
        <fullName evidence="9">L-arabinose transport system permease protein AraQ</fullName>
    </submittedName>
</protein>
<dbReference type="RefSeq" id="WP_079421643.1">
    <property type="nucleotide sequence ID" value="NZ_MZGV01000001.1"/>
</dbReference>
<evidence type="ECO:0000256" key="1">
    <source>
        <dbReference type="ARBA" id="ARBA00004651"/>
    </source>
</evidence>
<reference evidence="9 10" key="1">
    <citation type="submission" date="2017-03" db="EMBL/GenBank/DDBJ databases">
        <title>Genome sequence of Clostridium oryzae DSM 28571.</title>
        <authorList>
            <person name="Poehlein A."/>
            <person name="Daniel R."/>
        </authorList>
    </citation>
    <scope>NUCLEOTIDE SEQUENCE [LARGE SCALE GENOMIC DNA]</scope>
    <source>
        <strain evidence="9 10">DSM 28571</strain>
    </source>
</reference>
<comment type="subcellular location">
    <subcellularLocation>
        <location evidence="1">Cell membrane</location>
        <topology evidence="1">Multi-pass membrane protein</topology>
    </subcellularLocation>
</comment>
<dbReference type="InterPro" id="IPR035906">
    <property type="entry name" value="MetI-like_sf"/>
</dbReference>
<organism evidence="9 10">
    <name type="scientific">Clostridium oryzae</name>
    <dbReference type="NCBI Taxonomy" id="1450648"/>
    <lineage>
        <taxon>Bacteria</taxon>
        <taxon>Bacillati</taxon>
        <taxon>Bacillota</taxon>
        <taxon>Clostridia</taxon>
        <taxon>Eubacteriales</taxon>
        <taxon>Clostridiaceae</taxon>
        <taxon>Clostridium</taxon>
    </lineage>
</organism>
<dbReference type="CDD" id="cd06261">
    <property type="entry name" value="TM_PBP2"/>
    <property type="match status" value="1"/>
</dbReference>
<feature type="transmembrane region" description="Helical" evidence="7">
    <location>
        <begin position="110"/>
        <end position="129"/>
    </location>
</feature>
<keyword evidence="10" id="KW-1185">Reference proteome</keyword>
<dbReference type="InterPro" id="IPR000515">
    <property type="entry name" value="MetI-like"/>
</dbReference>
<dbReference type="OrthoDB" id="157184at2"/>
<feature type="transmembrane region" description="Helical" evidence="7">
    <location>
        <begin position="263"/>
        <end position="282"/>
    </location>
</feature>
<dbReference type="PANTHER" id="PTHR43744:SF9">
    <property type="entry name" value="POLYGALACTURONAN_RHAMNOGALACTURONAN TRANSPORT SYSTEM PERMEASE PROTEIN YTCP"/>
    <property type="match status" value="1"/>
</dbReference>
<keyword evidence="4 7" id="KW-0812">Transmembrane</keyword>
<evidence type="ECO:0000313" key="9">
    <source>
        <dbReference type="EMBL" id="OPJ65124.1"/>
    </source>
</evidence>
<keyword evidence="3" id="KW-1003">Cell membrane</keyword>
<evidence type="ECO:0000313" key="10">
    <source>
        <dbReference type="Proteomes" id="UP000190080"/>
    </source>
</evidence>
<evidence type="ECO:0000256" key="5">
    <source>
        <dbReference type="ARBA" id="ARBA00022989"/>
    </source>
</evidence>